<reference evidence="2" key="1">
    <citation type="submission" date="2016-10" db="EMBL/GenBank/DDBJ databases">
        <authorList>
            <person name="Varghese N."/>
            <person name="Submissions S."/>
        </authorList>
    </citation>
    <scope>NUCLEOTIDE SEQUENCE [LARGE SCALE GENOMIC DNA]</scope>
    <source>
        <strain evidence="2">DSM 22703</strain>
    </source>
</reference>
<proteinExistence type="predicted"/>
<dbReference type="EMBL" id="FMXE01000019">
    <property type="protein sequence ID" value="SDA84249.1"/>
    <property type="molecule type" value="Genomic_DNA"/>
</dbReference>
<organism evidence="1 2">
    <name type="scientific">Algoriphagus alkaliphilus</name>
    <dbReference type="NCBI Taxonomy" id="279824"/>
    <lineage>
        <taxon>Bacteria</taxon>
        <taxon>Pseudomonadati</taxon>
        <taxon>Bacteroidota</taxon>
        <taxon>Cytophagia</taxon>
        <taxon>Cytophagales</taxon>
        <taxon>Cyclobacteriaceae</taxon>
        <taxon>Algoriphagus</taxon>
    </lineage>
</organism>
<evidence type="ECO:0000313" key="1">
    <source>
        <dbReference type="EMBL" id="SDA84249.1"/>
    </source>
</evidence>
<gene>
    <name evidence="1" type="ORF">SAMN03080617_02697</name>
</gene>
<accession>A0A1G5YND2</accession>
<evidence type="ECO:0000313" key="2">
    <source>
        <dbReference type="Proteomes" id="UP000198756"/>
    </source>
</evidence>
<dbReference type="Proteomes" id="UP000198756">
    <property type="component" value="Unassembled WGS sequence"/>
</dbReference>
<keyword evidence="2" id="KW-1185">Reference proteome</keyword>
<protein>
    <submittedName>
        <fullName evidence="1">Uncharacterized protein</fullName>
    </submittedName>
</protein>
<dbReference type="STRING" id="279824.SAMN03080617_02697"/>
<name>A0A1G5YND2_9BACT</name>
<dbReference type="AlphaFoldDB" id="A0A1G5YND2"/>
<sequence length="136" mass="15487">MRKVAKSTSGSKPEVFFIEKGQKTRSKYVLQVNPDYALETVLAHPNECRKELKIQENKHITNETSFIFGVLTELDAAKRLILSAVADELVIGSLMNIPGKFISNEQSCLESFWKVFDQKAEPIWLNWSHCGETQEI</sequence>
<dbReference type="RefSeq" id="WP_092730810.1">
    <property type="nucleotide sequence ID" value="NZ_FMXE01000019.1"/>
</dbReference>